<dbReference type="RefSeq" id="WP_165483466.1">
    <property type="nucleotide sequence ID" value="NZ_CAACYH010000002.1"/>
</dbReference>
<name>A0A449HZW2_9BACE</name>
<evidence type="ECO:0000313" key="1">
    <source>
        <dbReference type="EMBL" id="VFB12725.1"/>
    </source>
</evidence>
<gene>
    <name evidence="1" type="ORF">NCTC7812_00234</name>
</gene>
<dbReference type="InterPro" id="IPR033410">
    <property type="entry name" value="DUF5119"/>
</dbReference>
<dbReference type="EMBL" id="CAACYH010000002">
    <property type="protein sequence ID" value="VFB12725.1"/>
    <property type="molecule type" value="Genomic_DNA"/>
</dbReference>
<evidence type="ECO:0000313" key="2">
    <source>
        <dbReference type="Proteomes" id="UP000396835"/>
    </source>
</evidence>
<protein>
    <recommendedName>
        <fullName evidence="3">DUF5119 domain-containing protein</fullName>
    </recommendedName>
</protein>
<organism evidence="1 2">
    <name type="scientific">Prevotella heparinolytica</name>
    <dbReference type="NCBI Taxonomy" id="28113"/>
    <lineage>
        <taxon>Bacteria</taxon>
        <taxon>Pseudomonadati</taxon>
        <taxon>Bacteroidota</taxon>
        <taxon>Bacteroidia</taxon>
        <taxon>Bacteroidales</taxon>
        <taxon>Bacteroidaceae</taxon>
        <taxon>Bacteroides</taxon>
    </lineage>
</organism>
<dbReference type="AlphaFoldDB" id="A0A449HZW2"/>
<reference evidence="1 2" key="1">
    <citation type="submission" date="2019-02" db="EMBL/GenBank/DDBJ databases">
        <authorList>
            <consortium name="Pathogen Informatics"/>
        </authorList>
    </citation>
    <scope>NUCLEOTIDE SEQUENCE [LARGE SCALE GENOMIC DNA]</scope>
    <source>
        <strain evidence="1 2">3012STDY7078512</strain>
    </source>
</reference>
<accession>A0A449HZW2</accession>
<sequence>MKTGKRPFPSRTLRALGTTAAAAVLTLCAALIAAVISVTLSSCEHKEFCDPVPPSARVRVLFDWKNAPGASATGMSLYLYPEEGGDALRYDFPNSSGGTVEIPFGRYRALFLNNDSEVNLMRGAEDFSSFEVYTRNSWPLEPLGLQDSSGDPPPADEPVVLASGPLWGGQDFPVEIPPAGVRAVNGGAEPDMQLTLFPARRTCVYTVEIVNVRNLKYASAMSFSLSGLSGSVSPGTGRRSAMRSTVPFPARIDESSSRVAARFLCFGTSTSGNNARTLSLYVISSDGSRQYYTFDVGAQVNRAADPGSVHILIDGLTLPRPIVNGGGFHPSVEEWENVTEEIDM</sequence>
<proteinExistence type="predicted"/>
<dbReference type="Pfam" id="PF17145">
    <property type="entry name" value="DUF5119"/>
    <property type="match status" value="1"/>
</dbReference>
<dbReference type="Proteomes" id="UP000396835">
    <property type="component" value="Unassembled WGS sequence"/>
</dbReference>
<evidence type="ECO:0008006" key="3">
    <source>
        <dbReference type="Google" id="ProtNLM"/>
    </source>
</evidence>